<dbReference type="Pfam" id="PF19283">
    <property type="entry name" value="APEH_N"/>
    <property type="match status" value="1"/>
</dbReference>
<proteinExistence type="inferred from homology"/>
<evidence type="ECO:0000313" key="3">
    <source>
        <dbReference type="EMBL" id="KAF6005207.1"/>
    </source>
</evidence>
<evidence type="ECO:0000256" key="1">
    <source>
        <dbReference type="ARBA" id="ARBA00010040"/>
    </source>
</evidence>
<keyword evidence="4" id="KW-1185">Reference proteome</keyword>
<reference evidence="3 4" key="1">
    <citation type="journal article" date="2020" name="J. Phycol.">
        <title>Comparative genome analysis reveals Cyanidiococcus gen. nov., a new extremophilic red algal genus sister to Cyanidioschyzon (Cyanidioschyzonaceae, Rhodophyta).</title>
        <authorList>
            <person name="Liu S.-L."/>
            <person name="Chiang Y.-R."/>
            <person name="Yoon H.S."/>
            <person name="Fu H.-Y."/>
        </authorList>
    </citation>
    <scope>NUCLEOTIDE SEQUENCE [LARGE SCALE GENOMIC DNA]</scope>
    <source>
        <strain evidence="3 4">THAL066</strain>
    </source>
</reference>
<comment type="similarity">
    <text evidence="1">Belongs to the peptidase S9C family.</text>
</comment>
<feature type="domain" description="Acylamino-acid-releasing enzyme N-terminal" evidence="2">
    <location>
        <begin position="205"/>
        <end position="371"/>
    </location>
</feature>
<dbReference type="AlphaFoldDB" id="A0A7J7IRN0"/>
<evidence type="ECO:0000313" key="4">
    <source>
        <dbReference type="Proteomes" id="UP000530660"/>
    </source>
</evidence>
<organism evidence="3 4">
    <name type="scientific">Cyanidiococcus yangmingshanensis</name>
    <dbReference type="NCBI Taxonomy" id="2690220"/>
    <lineage>
        <taxon>Eukaryota</taxon>
        <taxon>Rhodophyta</taxon>
        <taxon>Bangiophyceae</taxon>
        <taxon>Cyanidiales</taxon>
        <taxon>Cyanidiaceae</taxon>
        <taxon>Cyanidiococcus</taxon>
    </lineage>
</organism>
<sequence length="517" mass="57887">MNRDPCTWEEEQIAAKIYEEFARDAVNPVSARIATTWVWSSSSCTNAGKLGPVAQSSTYPSEELDQHVHPSALLVTIEVGSQQREPRTGCQYRYVSWEQYLIQLRIPERLPSDSGDAYAASEAEMSPQVEKIMRMPMIASEVRYALACDPPDAPYRLLFYNAPTTEPSLDDAKRSQGPSLVELWQHERTQDGVNLPSRLVRCIRTEKIHGDVYRDIMFAGCAYSSSQQAFFYVAEPCKKAATNPSLSEEIRGESKTGHPDAATETELPTYSAFRHVDDYGEQYVGKLHPRLYALDVQASDPASWRVDPLEIDDSAVPVPVAQMDVGDPQCRGDTLVWIARQRRVDVPRGHIYCTDRPSFLVLAHLERRTSSGNNSGDRQSVLVARVDFVQGSEPSQPPRNRTCPRFLQNDLLIWVEAACDAPHCSAHWIVESKLIFGESAQRSVLIGECRYLLQADGEALPAADEWPGGFYPLNPSRALLEGEDGLLGSEWIVLEYDHRKSSMACILESEINRNSSF</sequence>
<dbReference type="Proteomes" id="UP000530660">
    <property type="component" value="Unassembled WGS sequence"/>
</dbReference>
<evidence type="ECO:0000259" key="2">
    <source>
        <dbReference type="Pfam" id="PF19283"/>
    </source>
</evidence>
<protein>
    <recommendedName>
        <fullName evidence="2">Acylamino-acid-releasing enzyme N-terminal domain-containing protein</fullName>
    </recommendedName>
</protein>
<accession>A0A7J7IRN0</accession>
<dbReference type="InterPro" id="IPR045550">
    <property type="entry name" value="AARE_N"/>
</dbReference>
<comment type="caution">
    <text evidence="3">The sequence shown here is derived from an EMBL/GenBank/DDBJ whole genome shotgun (WGS) entry which is preliminary data.</text>
</comment>
<name>A0A7J7IRN0_9RHOD</name>
<dbReference type="EMBL" id="VWRR01000001">
    <property type="protein sequence ID" value="KAF6005207.1"/>
    <property type="molecule type" value="Genomic_DNA"/>
</dbReference>
<gene>
    <name evidence="3" type="ORF">F1559_002482</name>
</gene>